<gene>
    <name evidence="1" type="ORF">AYP45_08765</name>
</gene>
<dbReference type="PANTHER" id="PTHR34655:SF2">
    <property type="entry name" value="PEROXIREDOXIN FAMILY PROTEIN"/>
    <property type="match status" value="1"/>
</dbReference>
<dbReference type="InterPro" id="IPR027396">
    <property type="entry name" value="DsrEFH-like"/>
</dbReference>
<comment type="caution">
    <text evidence="1">The sequence shown here is derived from an EMBL/GenBank/DDBJ whole genome shotgun (WGS) entry which is preliminary data.</text>
</comment>
<proteinExistence type="predicted"/>
<dbReference type="InterPro" id="IPR032836">
    <property type="entry name" value="DsrE2-like"/>
</dbReference>
<evidence type="ECO:0000313" key="2">
    <source>
        <dbReference type="Proteomes" id="UP000189681"/>
    </source>
</evidence>
<protein>
    <recommendedName>
        <fullName evidence="3">Peroxiredoxin</fullName>
    </recommendedName>
</protein>
<reference evidence="1 2" key="1">
    <citation type="journal article" date="2017" name="Water Res.">
        <title>Discovery and metagenomic analysis of an anammox bacterial enrichment related to Candidatus "Brocadia caroliniensis" in a full-scale glycerol-fed nitritation-denitritation separate centrate treatment process.</title>
        <authorList>
            <person name="Park H."/>
            <person name="Brotto A.C."/>
            <person name="van Loosdrecht M.C."/>
            <person name="Chandran K."/>
        </authorList>
    </citation>
    <scope>NUCLEOTIDE SEQUENCE [LARGE SCALE GENOMIC DNA]</scope>
    <source>
        <strain evidence="1">26THWARD</strain>
    </source>
</reference>
<accession>A0A1V4ATR7</accession>
<dbReference type="Proteomes" id="UP000189681">
    <property type="component" value="Unassembled WGS sequence"/>
</dbReference>
<dbReference type="Pfam" id="PF13686">
    <property type="entry name" value="DrsE_2"/>
    <property type="match status" value="1"/>
</dbReference>
<evidence type="ECO:0008006" key="3">
    <source>
        <dbReference type="Google" id="ProtNLM"/>
    </source>
</evidence>
<dbReference type="EMBL" id="AYTS01000078">
    <property type="protein sequence ID" value="OOP56490.1"/>
    <property type="molecule type" value="Genomic_DNA"/>
</dbReference>
<organism evidence="1 2">
    <name type="scientific">Candidatus Brocadia carolinensis</name>
    <dbReference type="NCBI Taxonomy" id="1004156"/>
    <lineage>
        <taxon>Bacteria</taxon>
        <taxon>Pseudomonadati</taxon>
        <taxon>Planctomycetota</taxon>
        <taxon>Candidatus Brocadiia</taxon>
        <taxon>Candidatus Brocadiales</taxon>
        <taxon>Candidatus Brocadiaceae</taxon>
        <taxon>Candidatus Brocadia</taxon>
    </lineage>
</organism>
<dbReference type="Gene3D" id="3.40.1260.10">
    <property type="entry name" value="DsrEFH-like"/>
    <property type="match status" value="1"/>
</dbReference>
<dbReference type="STRING" id="1004156.AYP45_08765"/>
<name>A0A1V4ATR7_9BACT</name>
<dbReference type="SUPFAM" id="SSF75169">
    <property type="entry name" value="DsrEFH-like"/>
    <property type="match status" value="1"/>
</dbReference>
<evidence type="ECO:0000313" key="1">
    <source>
        <dbReference type="EMBL" id="OOP56490.1"/>
    </source>
</evidence>
<dbReference type="PANTHER" id="PTHR34655">
    <property type="entry name" value="CONSERVED WITHIN P. AEROPHILUM"/>
    <property type="match status" value="1"/>
</dbReference>
<sequence>MKDKKKFVIFAHSGTYDKLYQIITLAITAASMGRETYIFLFFWALKRFANEEFDPARLAIECGVEGEKLFKRMEAINPISLKELLCDVRAMGNLKVYACTGAVKLMELDESVVRTKVDDILGLTTLLEMADGAETQLFI</sequence>
<dbReference type="AlphaFoldDB" id="A0A1V4ATR7"/>